<feature type="domain" description="VOC" evidence="1">
    <location>
        <begin position="4"/>
        <end position="121"/>
    </location>
</feature>
<gene>
    <name evidence="2" type="ORF">EV670_0997</name>
</gene>
<dbReference type="InterPro" id="IPR037523">
    <property type="entry name" value="VOC_core"/>
</dbReference>
<proteinExistence type="predicted"/>
<organism evidence="2 3">
    <name type="scientific">Rivibacter subsaxonicus</name>
    <dbReference type="NCBI Taxonomy" id="457575"/>
    <lineage>
        <taxon>Bacteria</taxon>
        <taxon>Pseudomonadati</taxon>
        <taxon>Pseudomonadota</taxon>
        <taxon>Betaproteobacteria</taxon>
        <taxon>Burkholderiales</taxon>
        <taxon>Rivibacter</taxon>
    </lineage>
</organism>
<dbReference type="RefSeq" id="WP_130430678.1">
    <property type="nucleotide sequence ID" value="NZ_SHKP01000004.1"/>
</dbReference>
<evidence type="ECO:0000259" key="1">
    <source>
        <dbReference type="PROSITE" id="PS51819"/>
    </source>
</evidence>
<protein>
    <submittedName>
        <fullName evidence="2">Catechol 2,3-dioxygenase-like lactoylglutathione lyase family enzyme</fullName>
    </submittedName>
</protein>
<dbReference type="SUPFAM" id="SSF54593">
    <property type="entry name" value="Glyoxalase/Bleomycin resistance protein/Dihydroxybiphenyl dioxygenase"/>
    <property type="match status" value="1"/>
</dbReference>
<evidence type="ECO:0000313" key="3">
    <source>
        <dbReference type="Proteomes" id="UP000293671"/>
    </source>
</evidence>
<sequence>MGVQLNHTIIWCRDKQASAAFLTGLLGLPAAVPFGPMLVVRLDNDVSVDFYENDGEISLQHYAYLVSEAEFDAIFARIRERGLSYWADPAKLQAAEIYRLHGGRGVYFDDPDGHLLEVMTRPYPVGAA</sequence>
<accession>A0A4V2FUQ7</accession>
<dbReference type="CDD" id="cd08351">
    <property type="entry name" value="ChaP_like"/>
    <property type="match status" value="1"/>
</dbReference>
<dbReference type="GO" id="GO:0051213">
    <property type="term" value="F:dioxygenase activity"/>
    <property type="evidence" value="ECO:0007669"/>
    <property type="project" value="UniProtKB-KW"/>
</dbReference>
<dbReference type="Gene3D" id="3.10.180.10">
    <property type="entry name" value="2,3-Dihydroxybiphenyl 1,2-Dioxygenase, domain 1"/>
    <property type="match status" value="1"/>
</dbReference>
<dbReference type="AlphaFoldDB" id="A0A4V2FUQ7"/>
<dbReference type="OrthoDB" id="9812656at2"/>
<dbReference type="InterPro" id="IPR004360">
    <property type="entry name" value="Glyas_Fos-R_dOase_dom"/>
</dbReference>
<evidence type="ECO:0000313" key="2">
    <source>
        <dbReference type="EMBL" id="RZU02966.1"/>
    </source>
</evidence>
<comment type="caution">
    <text evidence="2">The sequence shown here is derived from an EMBL/GenBank/DDBJ whole genome shotgun (WGS) entry which is preliminary data.</text>
</comment>
<keyword evidence="2" id="KW-0560">Oxidoreductase</keyword>
<dbReference type="EMBL" id="SHKP01000004">
    <property type="protein sequence ID" value="RZU02966.1"/>
    <property type="molecule type" value="Genomic_DNA"/>
</dbReference>
<dbReference type="Proteomes" id="UP000293671">
    <property type="component" value="Unassembled WGS sequence"/>
</dbReference>
<keyword evidence="2" id="KW-0223">Dioxygenase</keyword>
<dbReference type="PROSITE" id="PS51819">
    <property type="entry name" value="VOC"/>
    <property type="match status" value="1"/>
</dbReference>
<reference evidence="2 3" key="1">
    <citation type="submission" date="2019-02" db="EMBL/GenBank/DDBJ databases">
        <title>Genomic Encyclopedia of Type Strains, Phase IV (KMG-IV): sequencing the most valuable type-strain genomes for metagenomic binning, comparative biology and taxonomic classification.</title>
        <authorList>
            <person name="Goeker M."/>
        </authorList>
    </citation>
    <scope>NUCLEOTIDE SEQUENCE [LARGE SCALE GENOMIC DNA]</scope>
    <source>
        <strain evidence="2 3">DSM 19570</strain>
    </source>
</reference>
<keyword evidence="2" id="KW-0456">Lyase</keyword>
<dbReference type="InterPro" id="IPR029068">
    <property type="entry name" value="Glyas_Bleomycin-R_OHBP_Dase"/>
</dbReference>
<keyword evidence="3" id="KW-1185">Reference proteome</keyword>
<dbReference type="GO" id="GO:0016829">
    <property type="term" value="F:lyase activity"/>
    <property type="evidence" value="ECO:0007669"/>
    <property type="project" value="UniProtKB-KW"/>
</dbReference>
<name>A0A4V2FUQ7_9BURK</name>
<dbReference type="Pfam" id="PF00903">
    <property type="entry name" value="Glyoxalase"/>
    <property type="match status" value="1"/>
</dbReference>